<organism evidence="1 2">
    <name type="scientific">Suillus plorans</name>
    <dbReference type="NCBI Taxonomy" id="116603"/>
    <lineage>
        <taxon>Eukaryota</taxon>
        <taxon>Fungi</taxon>
        <taxon>Dikarya</taxon>
        <taxon>Basidiomycota</taxon>
        <taxon>Agaricomycotina</taxon>
        <taxon>Agaricomycetes</taxon>
        <taxon>Agaricomycetidae</taxon>
        <taxon>Boletales</taxon>
        <taxon>Suillineae</taxon>
        <taxon>Suillaceae</taxon>
        <taxon>Suillus</taxon>
    </lineage>
</organism>
<keyword evidence="2" id="KW-1185">Reference proteome</keyword>
<dbReference type="OrthoDB" id="3220614at2759"/>
<dbReference type="EMBL" id="JABBWE010000020">
    <property type="protein sequence ID" value="KAG1796085.1"/>
    <property type="molecule type" value="Genomic_DNA"/>
</dbReference>
<reference evidence="1" key="1">
    <citation type="journal article" date="2020" name="New Phytol.">
        <title>Comparative genomics reveals dynamic genome evolution in host specialist ectomycorrhizal fungi.</title>
        <authorList>
            <person name="Lofgren L.A."/>
            <person name="Nguyen N.H."/>
            <person name="Vilgalys R."/>
            <person name="Ruytinx J."/>
            <person name="Liao H.L."/>
            <person name="Branco S."/>
            <person name="Kuo A."/>
            <person name="LaButti K."/>
            <person name="Lipzen A."/>
            <person name="Andreopoulos W."/>
            <person name="Pangilinan J."/>
            <person name="Riley R."/>
            <person name="Hundley H."/>
            <person name="Na H."/>
            <person name="Barry K."/>
            <person name="Grigoriev I.V."/>
            <person name="Stajich J.E."/>
            <person name="Kennedy P.G."/>
        </authorList>
    </citation>
    <scope>NUCLEOTIDE SEQUENCE</scope>
    <source>
        <strain evidence="1">S12</strain>
    </source>
</reference>
<dbReference type="GeneID" id="64591468"/>
<dbReference type="AlphaFoldDB" id="A0A9P7AUW8"/>
<accession>A0A9P7AUW8</accession>
<comment type="caution">
    <text evidence="1">The sequence shown here is derived from an EMBL/GenBank/DDBJ whole genome shotgun (WGS) entry which is preliminary data.</text>
</comment>
<proteinExistence type="predicted"/>
<dbReference type="RefSeq" id="XP_041161738.1">
    <property type="nucleotide sequence ID" value="XM_041297704.1"/>
</dbReference>
<evidence type="ECO:0000313" key="1">
    <source>
        <dbReference type="EMBL" id="KAG1796085.1"/>
    </source>
</evidence>
<protein>
    <submittedName>
        <fullName evidence="1">Uncharacterized protein</fullName>
    </submittedName>
</protein>
<gene>
    <name evidence="1" type="ORF">HD556DRAFT_1234928</name>
</gene>
<sequence length="159" mass="17680">MGSYAAPHPDKELVYPPIADDSKNRAKMGFNHAQLGKMLCPAKHLVDYIKDPARYYYRMKDKFDSGSLKVTSAVWPAYLYPGDIPGEDFDAEDIIEGLFRGYLLERVAKHIFTSPSSALKVGVSNGTRACNAKLHRMTGVEAEHIAYAAVQVSFFKTCT</sequence>
<dbReference type="Proteomes" id="UP000719766">
    <property type="component" value="Unassembled WGS sequence"/>
</dbReference>
<evidence type="ECO:0000313" key="2">
    <source>
        <dbReference type="Proteomes" id="UP000719766"/>
    </source>
</evidence>
<dbReference type="InterPro" id="IPR046521">
    <property type="entry name" value="DUF6698"/>
</dbReference>
<name>A0A9P7AUW8_9AGAM</name>
<dbReference type="Pfam" id="PF20414">
    <property type="entry name" value="DUF6698"/>
    <property type="match status" value="1"/>
</dbReference>